<keyword evidence="1" id="KW-0472">Membrane</keyword>
<dbReference type="EMBL" id="JAVDXU010000002">
    <property type="protein sequence ID" value="MDR7271118.1"/>
    <property type="molecule type" value="Genomic_DNA"/>
</dbReference>
<evidence type="ECO:0000256" key="1">
    <source>
        <dbReference type="SAM" id="Phobius"/>
    </source>
</evidence>
<sequence>MNFTKIVGVLLIIAGTASLVTGGFSYTKDSTVVKLGPLELSAKQKEEVNLPVWLGVGAIAVGGLLLLFGGRK</sequence>
<keyword evidence="1" id="KW-1133">Transmembrane helix</keyword>
<name>A0ABU1YQH3_ROSSA</name>
<evidence type="ECO:0000313" key="2">
    <source>
        <dbReference type="EMBL" id="MDR7271118.1"/>
    </source>
</evidence>
<reference evidence="2 3" key="1">
    <citation type="submission" date="2023-07" db="EMBL/GenBank/DDBJ databases">
        <title>Sorghum-associated microbial communities from plants grown in Nebraska, USA.</title>
        <authorList>
            <person name="Schachtman D."/>
        </authorList>
    </citation>
    <scope>NUCLEOTIDE SEQUENCE [LARGE SCALE GENOMIC DNA]</scope>
    <source>
        <strain evidence="2 3">BE314</strain>
    </source>
</reference>
<organism evidence="2 3">
    <name type="scientific">Roseateles saccharophilus</name>
    <name type="common">Pseudomonas saccharophila</name>
    <dbReference type="NCBI Taxonomy" id="304"/>
    <lineage>
        <taxon>Bacteria</taxon>
        <taxon>Pseudomonadati</taxon>
        <taxon>Pseudomonadota</taxon>
        <taxon>Betaproteobacteria</taxon>
        <taxon>Burkholderiales</taxon>
        <taxon>Sphaerotilaceae</taxon>
        <taxon>Roseateles</taxon>
    </lineage>
</organism>
<keyword evidence="1" id="KW-0812">Transmembrane</keyword>
<keyword evidence="3" id="KW-1185">Reference proteome</keyword>
<protein>
    <submittedName>
        <fullName evidence="2">Membrane protein</fullName>
    </submittedName>
</protein>
<dbReference type="Proteomes" id="UP001180453">
    <property type="component" value="Unassembled WGS sequence"/>
</dbReference>
<evidence type="ECO:0000313" key="3">
    <source>
        <dbReference type="Proteomes" id="UP001180453"/>
    </source>
</evidence>
<proteinExistence type="predicted"/>
<gene>
    <name evidence="2" type="ORF">J2X20_003776</name>
</gene>
<feature type="transmembrane region" description="Helical" evidence="1">
    <location>
        <begin position="49"/>
        <end position="68"/>
    </location>
</feature>
<comment type="caution">
    <text evidence="2">The sequence shown here is derived from an EMBL/GenBank/DDBJ whole genome shotgun (WGS) entry which is preliminary data.</text>
</comment>
<dbReference type="RefSeq" id="WP_310267726.1">
    <property type="nucleotide sequence ID" value="NZ_JAVDXU010000002.1"/>
</dbReference>
<accession>A0ABU1YQH3</accession>